<gene>
    <name evidence="2" type="ORF">QBC36DRAFT_369357</name>
</gene>
<evidence type="ECO:0000313" key="2">
    <source>
        <dbReference type="EMBL" id="KAK4170877.1"/>
    </source>
</evidence>
<dbReference type="AlphaFoldDB" id="A0AAN6VY31"/>
<evidence type="ECO:0008006" key="4">
    <source>
        <dbReference type="Google" id="ProtNLM"/>
    </source>
</evidence>
<feature type="chain" id="PRO_5042971245" description="AA1-like domain-containing protein" evidence="1">
    <location>
        <begin position="20"/>
        <end position="235"/>
    </location>
</feature>
<dbReference type="EMBL" id="MU866721">
    <property type="protein sequence ID" value="KAK4170877.1"/>
    <property type="molecule type" value="Genomic_DNA"/>
</dbReference>
<feature type="signal peptide" evidence="1">
    <location>
        <begin position="1"/>
        <end position="19"/>
    </location>
</feature>
<evidence type="ECO:0000256" key="1">
    <source>
        <dbReference type="SAM" id="SignalP"/>
    </source>
</evidence>
<organism evidence="2 3">
    <name type="scientific">Triangularia setosa</name>
    <dbReference type="NCBI Taxonomy" id="2587417"/>
    <lineage>
        <taxon>Eukaryota</taxon>
        <taxon>Fungi</taxon>
        <taxon>Dikarya</taxon>
        <taxon>Ascomycota</taxon>
        <taxon>Pezizomycotina</taxon>
        <taxon>Sordariomycetes</taxon>
        <taxon>Sordariomycetidae</taxon>
        <taxon>Sordariales</taxon>
        <taxon>Podosporaceae</taxon>
        <taxon>Triangularia</taxon>
    </lineage>
</organism>
<reference evidence="2" key="1">
    <citation type="journal article" date="2023" name="Mol. Phylogenet. Evol.">
        <title>Genome-scale phylogeny and comparative genomics of the fungal order Sordariales.</title>
        <authorList>
            <person name="Hensen N."/>
            <person name="Bonometti L."/>
            <person name="Westerberg I."/>
            <person name="Brannstrom I.O."/>
            <person name="Guillou S."/>
            <person name="Cros-Aarteil S."/>
            <person name="Calhoun S."/>
            <person name="Haridas S."/>
            <person name="Kuo A."/>
            <person name="Mondo S."/>
            <person name="Pangilinan J."/>
            <person name="Riley R."/>
            <person name="LaButti K."/>
            <person name="Andreopoulos B."/>
            <person name="Lipzen A."/>
            <person name="Chen C."/>
            <person name="Yan M."/>
            <person name="Daum C."/>
            <person name="Ng V."/>
            <person name="Clum A."/>
            <person name="Steindorff A."/>
            <person name="Ohm R.A."/>
            <person name="Martin F."/>
            <person name="Silar P."/>
            <person name="Natvig D.O."/>
            <person name="Lalanne C."/>
            <person name="Gautier V."/>
            <person name="Ament-Velasquez S.L."/>
            <person name="Kruys A."/>
            <person name="Hutchinson M.I."/>
            <person name="Powell A.J."/>
            <person name="Barry K."/>
            <person name="Miller A.N."/>
            <person name="Grigoriev I.V."/>
            <person name="Debuchy R."/>
            <person name="Gladieux P."/>
            <person name="Hiltunen Thoren M."/>
            <person name="Johannesson H."/>
        </authorList>
    </citation>
    <scope>NUCLEOTIDE SEQUENCE</scope>
    <source>
        <strain evidence="2">CBS 892.96</strain>
    </source>
</reference>
<name>A0AAN6VY31_9PEZI</name>
<protein>
    <recommendedName>
        <fullName evidence="4">AA1-like domain-containing protein</fullName>
    </recommendedName>
</protein>
<evidence type="ECO:0000313" key="3">
    <source>
        <dbReference type="Proteomes" id="UP001302321"/>
    </source>
</evidence>
<keyword evidence="1" id="KW-0732">Signal</keyword>
<reference evidence="2" key="2">
    <citation type="submission" date="2023-05" db="EMBL/GenBank/DDBJ databases">
        <authorList>
            <consortium name="Lawrence Berkeley National Laboratory"/>
            <person name="Steindorff A."/>
            <person name="Hensen N."/>
            <person name="Bonometti L."/>
            <person name="Westerberg I."/>
            <person name="Brannstrom I.O."/>
            <person name="Guillou S."/>
            <person name="Cros-Aarteil S."/>
            <person name="Calhoun S."/>
            <person name="Haridas S."/>
            <person name="Kuo A."/>
            <person name="Mondo S."/>
            <person name="Pangilinan J."/>
            <person name="Riley R."/>
            <person name="Labutti K."/>
            <person name="Andreopoulos B."/>
            <person name="Lipzen A."/>
            <person name="Chen C."/>
            <person name="Yanf M."/>
            <person name="Daum C."/>
            <person name="Ng V."/>
            <person name="Clum A."/>
            <person name="Ohm R."/>
            <person name="Martin F."/>
            <person name="Silar P."/>
            <person name="Natvig D."/>
            <person name="Lalanne C."/>
            <person name="Gautier V."/>
            <person name="Ament-Velasquez S.L."/>
            <person name="Kruys A."/>
            <person name="Hutchinson M.I."/>
            <person name="Powell A.J."/>
            <person name="Barry K."/>
            <person name="Miller A.N."/>
            <person name="Grigoriev I.V."/>
            <person name="Debuchy R."/>
            <person name="Gladieux P."/>
            <person name="Thoren M.H."/>
            <person name="Johannesson H."/>
        </authorList>
    </citation>
    <scope>NUCLEOTIDE SEQUENCE</scope>
    <source>
        <strain evidence="2">CBS 892.96</strain>
    </source>
</reference>
<comment type="caution">
    <text evidence="2">The sequence shown here is derived from an EMBL/GenBank/DDBJ whole genome shotgun (WGS) entry which is preliminary data.</text>
</comment>
<accession>A0AAN6VY31</accession>
<dbReference type="Proteomes" id="UP001302321">
    <property type="component" value="Unassembled WGS sequence"/>
</dbReference>
<sequence length="235" mass="25972">MLVTILLPLVLTLSKAVVANSDTNATEELGQGPYHHNFGLNTPFVSSCSNKTVDVKFRWSIRDFQYTTTSTFMSPTEESQLKPSVESTYFSFNITNPAIGGLARCNTTVNGPIPTSPHIFHCDKWLTINNGTHGLFGPRGPRLALQFVDRKLTLNDGWRCDESRKVSGGSIQYSGRGLAELEFFQCIGASSITGNWEPGQIYSQRTIGCRAEEINVKPYYLLGVYSGDPFFQVIG</sequence>
<proteinExistence type="predicted"/>
<keyword evidence="3" id="KW-1185">Reference proteome</keyword>